<sequence>MTIDEFFEHPRVEAQNNRNIIFPRLRWMSKSKFEEEINSHLEIHPCLNEDQPVRSRVFLGKLIPNSNSSILLNHQDQLTSELIGSVFYSSDKIWKLKITFSGLTHEIADGFLILSLQDSKSYFWDANDAFQNVQLPPYALKVSLDSSDSHYQYAGRRSTQTLNSRYSIIFYSNAWLKVEDQLELTFGKIKTDLRLLMVPYENMEIGHSKYEVLCLKASPACLQILCRSAIRKYVNRSQKNIKSLSSPIGKNIFLPNLLVNYLKYPSFLVIGDCMFKEEKLVHENDEYELFFDQENGDLMCKKLTECVDVSSEWIMQKNADCILLHPFSAVFYSSSKKKATRNNFTNSSDSLLPYKFFVNWDNFTFEIKYM</sequence>
<evidence type="ECO:0000313" key="3">
    <source>
        <dbReference type="Proteomes" id="UP000276133"/>
    </source>
</evidence>
<evidence type="ECO:0000313" key="2">
    <source>
        <dbReference type="EMBL" id="RNA35765.1"/>
    </source>
</evidence>
<dbReference type="PROSITE" id="PS50225">
    <property type="entry name" value="SOCS"/>
    <property type="match status" value="1"/>
</dbReference>
<evidence type="ECO:0000259" key="1">
    <source>
        <dbReference type="PROSITE" id="PS50225"/>
    </source>
</evidence>
<keyword evidence="3" id="KW-1185">Reference proteome</keyword>
<dbReference type="EMBL" id="REGN01001287">
    <property type="protein sequence ID" value="RNA35765.1"/>
    <property type="molecule type" value="Genomic_DNA"/>
</dbReference>
<dbReference type="Proteomes" id="UP000276133">
    <property type="component" value="Unassembled WGS sequence"/>
</dbReference>
<accession>A0A3M7SJ75</accession>
<organism evidence="2 3">
    <name type="scientific">Brachionus plicatilis</name>
    <name type="common">Marine rotifer</name>
    <name type="synonym">Brachionus muelleri</name>
    <dbReference type="NCBI Taxonomy" id="10195"/>
    <lineage>
        <taxon>Eukaryota</taxon>
        <taxon>Metazoa</taxon>
        <taxon>Spiralia</taxon>
        <taxon>Gnathifera</taxon>
        <taxon>Rotifera</taxon>
        <taxon>Eurotatoria</taxon>
        <taxon>Monogononta</taxon>
        <taxon>Pseudotrocha</taxon>
        <taxon>Ploima</taxon>
        <taxon>Brachionidae</taxon>
        <taxon>Brachionus</taxon>
    </lineage>
</organism>
<feature type="domain" description="SOCS box" evidence="1">
    <location>
        <begin position="195"/>
        <end position="268"/>
    </location>
</feature>
<protein>
    <recommendedName>
        <fullName evidence="1">SOCS box domain-containing protein</fullName>
    </recommendedName>
</protein>
<dbReference type="AlphaFoldDB" id="A0A3M7SJ75"/>
<dbReference type="OrthoDB" id="10412210at2759"/>
<gene>
    <name evidence="2" type="ORF">BpHYR1_004504</name>
</gene>
<proteinExistence type="predicted"/>
<dbReference type="InterPro" id="IPR001496">
    <property type="entry name" value="SOCS_box"/>
</dbReference>
<reference evidence="2 3" key="1">
    <citation type="journal article" date="2018" name="Sci. Rep.">
        <title>Genomic signatures of local adaptation to the degree of environmental predictability in rotifers.</title>
        <authorList>
            <person name="Franch-Gras L."/>
            <person name="Hahn C."/>
            <person name="Garcia-Roger E.M."/>
            <person name="Carmona M.J."/>
            <person name="Serra M."/>
            <person name="Gomez A."/>
        </authorList>
    </citation>
    <scope>NUCLEOTIDE SEQUENCE [LARGE SCALE GENOMIC DNA]</scope>
    <source>
        <strain evidence="2">HYR1</strain>
    </source>
</reference>
<comment type="caution">
    <text evidence="2">The sequence shown here is derived from an EMBL/GenBank/DDBJ whole genome shotgun (WGS) entry which is preliminary data.</text>
</comment>
<name>A0A3M7SJ75_BRAPC</name>